<evidence type="ECO:0000256" key="2">
    <source>
        <dbReference type="ARBA" id="ARBA00022692"/>
    </source>
</evidence>
<keyword evidence="2 5" id="KW-0812">Transmembrane</keyword>
<comment type="subcellular location">
    <subcellularLocation>
        <location evidence="1">Membrane</location>
    </subcellularLocation>
</comment>
<dbReference type="InterPro" id="IPR011701">
    <property type="entry name" value="MFS"/>
</dbReference>
<accession>A0A2A4YUY7</accession>
<keyword evidence="4 5" id="KW-0472">Membrane</keyword>
<dbReference type="PANTHER" id="PTHR23534:SF1">
    <property type="entry name" value="MAJOR FACILITATOR SUPERFAMILY PROTEIN"/>
    <property type="match status" value="1"/>
</dbReference>
<dbReference type="InterPro" id="IPR020846">
    <property type="entry name" value="MFS_dom"/>
</dbReference>
<dbReference type="Gene3D" id="1.20.1250.20">
    <property type="entry name" value="MFS general substrate transporter like domains"/>
    <property type="match status" value="1"/>
</dbReference>
<evidence type="ECO:0000256" key="5">
    <source>
        <dbReference type="SAM" id="Phobius"/>
    </source>
</evidence>
<dbReference type="EMBL" id="NVUS01000024">
    <property type="protein sequence ID" value="PCI98107.1"/>
    <property type="molecule type" value="Genomic_DNA"/>
</dbReference>
<feature type="domain" description="Major facilitator superfamily (MFS) profile" evidence="6">
    <location>
        <begin position="213"/>
        <end position="394"/>
    </location>
</feature>
<dbReference type="PANTHER" id="PTHR23534">
    <property type="entry name" value="MFS PERMEASE"/>
    <property type="match status" value="1"/>
</dbReference>
<dbReference type="Pfam" id="PF07690">
    <property type="entry name" value="MFS_1"/>
    <property type="match status" value="1"/>
</dbReference>
<feature type="transmembrane region" description="Helical" evidence="5">
    <location>
        <begin position="253"/>
        <end position="271"/>
    </location>
</feature>
<keyword evidence="3 5" id="KW-1133">Transmembrane helix</keyword>
<dbReference type="AlphaFoldDB" id="A0A2A4YUY7"/>
<evidence type="ECO:0000256" key="1">
    <source>
        <dbReference type="ARBA" id="ARBA00004370"/>
    </source>
</evidence>
<feature type="transmembrane region" description="Helical" evidence="5">
    <location>
        <begin position="70"/>
        <end position="90"/>
    </location>
</feature>
<dbReference type="InterPro" id="IPR036259">
    <property type="entry name" value="MFS_trans_sf"/>
</dbReference>
<evidence type="ECO:0000259" key="6">
    <source>
        <dbReference type="PROSITE" id="PS50850"/>
    </source>
</evidence>
<protein>
    <submittedName>
        <fullName evidence="7">MFS transporter</fullName>
    </submittedName>
</protein>
<dbReference type="Pfam" id="PF00083">
    <property type="entry name" value="Sugar_tr"/>
    <property type="match status" value="1"/>
</dbReference>
<feature type="transmembrane region" description="Helical" evidence="5">
    <location>
        <begin position="278"/>
        <end position="298"/>
    </location>
</feature>
<dbReference type="GO" id="GO:0016020">
    <property type="term" value="C:membrane"/>
    <property type="evidence" value="ECO:0007669"/>
    <property type="project" value="UniProtKB-SubCell"/>
</dbReference>
<reference key="1">
    <citation type="submission" date="2017-08" db="EMBL/GenBank/DDBJ databases">
        <title>A dynamic microbial community with high functional redundancy inhabits the cold, oxic subseafloor aquifer.</title>
        <authorList>
            <person name="Tully B.J."/>
            <person name="Wheat C.G."/>
            <person name="Glazer B.T."/>
            <person name="Huber J.A."/>
        </authorList>
    </citation>
    <scope>NUCLEOTIDE SEQUENCE [LARGE SCALE GENOMIC DNA]</scope>
</reference>
<feature type="transmembrane region" description="Helical" evidence="5">
    <location>
        <begin position="163"/>
        <end position="183"/>
    </location>
</feature>
<evidence type="ECO:0000256" key="3">
    <source>
        <dbReference type="ARBA" id="ARBA00022989"/>
    </source>
</evidence>
<feature type="transmembrane region" description="Helical" evidence="5">
    <location>
        <begin position="212"/>
        <end position="233"/>
    </location>
</feature>
<feature type="transmembrane region" description="Helical" evidence="5">
    <location>
        <begin position="96"/>
        <end position="119"/>
    </location>
</feature>
<dbReference type="SUPFAM" id="SSF103473">
    <property type="entry name" value="MFS general substrate transporter"/>
    <property type="match status" value="1"/>
</dbReference>
<evidence type="ECO:0000256" key="4">
    <source>
        <dbReference type="ARBA" id="ARBA00023136"/>
    </source>
</evidence>
<name>A0A2A4YUY7_9PROT</name>
<dbReference type="InterPro" id="IPR005828">
    <property type="entry name" value="MFS_sugar_transport-like"/>
</dbReference>
<proteinExistence type="predicted"/>
<feature type="transmembrane region" description="Helical" evidence="5">
    <location>
        <begin position="367"/>
        <end position="386"/>
    </location>
</feature>
<sequence length="394" mass="41552">MFNRNFLLLILSGIILGAPMPMLILLGGLAGIKLAPYESLATLAPSIQIFAGVLIATPISIFMSKYGRRNGFLVGCGLIILGGILGAMALLQTSFIILNLGHFCLGAGIICFGYMRFAAAEAVEEKHKPTAMSLTLTSGLVATFVAAEIFSLTKDSLSNAPLAGAYLAISALGIIGCLPVLALRLTTEQPANQPQKNLQADKVNILKTITRLPVATAIIAAAVAATAMTFMMVPTPLAMLGMGHTENHAASVINWHLIAMFAPSFFTGWLIQKFGEASIIITGMLLIAVGAVCTLYNIELMGFYLALILLGIGWNFGFIGGSSLLQKSLTITERGKIQGINDTLIALSSTFASLLAGIIIANLGWASIAIMVLPLIGFAIIFTLRLKSKPNLNV</sequence>
<feature type="transmembrane region" description="Helical" evidence="5">
    <location>
        <begin position="304"/>
        <end position="324"/>
    </location>
</feature>
<organism evidence="7">
    <name type="scientific">OCS116 cluster bacterium</name>
    <dbReference type="NCBI Taxonomy" id="2030921"/>
    <lineage>
        <taxon>Bacteria</taxon>
        <taxon>Pseudomonadati</taxon>
        <taxon>Pseudomonadota</taxon>
        <taxon>Alphaproteobacteria</taxon>
        <taxon>OCS116 cluster</taxon>
    </lineage>
</organism>
<dbReference type="GO" id="GO:0022857">
    <property type="term" value="F:transmembrane transporter activity"/>
    <property type="evidence" value="ECO:0007669"/>
    <property type="project" value="InterPro"/>
</dbReference>
<comment type="caution">
    <text evidence="7">The sequence shown here is derived from an EMBL/GenBank/DDBJ whole genome shotgun (WGS) entry which is preliminary data.</text>
</comment>
<feature type="transmembrane region" description="Helical" evidence="5">
    <location>
        <begin position="344"/>
        <end position="361"/>
    </location>
</feature>
<feature type="transmembrane region" description="Helical" evidence="5">
    <location>
        <begin position="43"/>
        <end position="63"/>
    </location>
</feature>
<gene>
    <name evidence="7" type="ORF">COB13_14585</name>
</gene>
<reference evidence="7" key="2">
    <citation type="journal article" date="2018" name="ISME J.">
        <title>A dynamic microbial community with high functional redundancy inhabits the cold, oxic subseafloor aquifer.</title>
        <authorList>
            <person name="Tully B.J."/>
            <person name="Wheat C.G."/>
            <person name="Glazer B.T."/>
            <person name="Huber J.A."/>
        </authorList>
    </citation>
    <scope>NUCLEOTIDE SEQUENCE</scope>
    <source>
        <strain evidence="7">NORP83</strain>
    </source>
</reference>
<evidence type="ECO:0000313" key="7">
    <source>
        <dbReference type="EMBL" id="PCI98107.1"/>
    </source>
</evidence>
<feature type="transmembrane region" description="Helical" evidence="5">
    <location>
        <begin position="7"/>
        <end position="31"/>
    </location>
</feature>
<dbReference type="PROSITE" id="PS50850">
    <property type="entry name" value="MFS"/>
    <property type="match status" value="1"/>
</dbReference>
<feature type="transmembrane region" description="Helical" evidence="5">
    <location>
        <begin position="131"/>
        <end position="151"/>
    </location>
</feature>